<name>A0A4Z2D5D1_SCHJA</name>
<organism evidence="2 3">
    <name type="scientific">Schistosoma japonicum</name>
    <name type="common">Blood fluke</name>
    <dbReference type="NCBI Taxonomy" id="6182"/>
    <lineage>
        <taxon>Eukaryota</taxon>
        <taxon>Metazoa</taxon>
        <taxon>Spiralia</taxon>
        <taxon>Lophotrochozoa</taxon>
        <taxon>Platyhelminthes</taxon>
        <taxon>Trematoda</taxon>
        <taxon>Digenea</taxon>
        <taxon>Strigeidida</taxon>
        <taxon>Schistosomatoidea</taxon>
        <taxon>Schistosomatidae</taxon>
        <taxon>Schistosoma</taxon>
    </lineage>
</organism>
<evidence type="ECO:0000256" key="1">
    <source>
        <dbReference type="SAM" id="MobiDB-lite"/>
    </source>
</evidence>
<evidence type="ECO:0000313" key="3">
    <source>
        <dbReference type="Proteomes" id="UP000311919"/>
    </source>
</evidence>
<keyword evidence="3" id="KW-1185">Reference proteome</keyword>
<proteinExistence type="predicted"/>
<dbReference type="AlphaFoldDB" id="A0A4Z2D5D1"/>
<dbReference type="EMBL" id="SKCS01000284">
    <property type="protein sequence ID" value="TNN11681.1"/>
    <property type="molecule type" value="Genomic_DNA"/>
</dbReference>
<reference evidence="2 3" key="1">
    <citation type="submission" date="2019-03" db="EMBL/GenBank/DDBJ databases">
        <title>An improved genome assembly of the fluke Schistosoma japonicum.</title>
        <authorList>
            <person name="Hu W."/>
            <person name="Luo F."/>
            <person name="Yin M."/>
            <person name="Mo X."/>
            <person name="Sun C."/>
            <person name="Wu Q."/>
            <person name="Zhu B."/>
            <person name="Xiang M."/>
            <person name="Wang J."/>
            <person name="Wang Y."/>
            <person name="Zhang T."/>
            <person name="Xu B."/>
            <person name="Zheng H."/>
            <person name="Feng Z."/>
        </authorList>
    </citation>
    <scope>NUCLEOTIDE SEQUENCE [LARGE SCALE GENOMIC DNA]</scope>
    <source>
        <strain evidence="2">HuSjv2</strain>
        <tissue evidence="2">Worms</tissue>
    </source>
</reference>
<dbReference type="PANTHER" id="PTHR46788:SF1">
    <property type="entry name" value="EF-HAND CALCIUM-BINDING DOMAIN-CONTAINING PROTEIN 5"/>
    <property type="match status" value="1"/>
</dbReference>
<feature type="compositionally biased region" description="Basic and acidic residues" evidence="1">
    <location>
        <begin position="346"/>
        <end position="356"/>
    </location>
</feature>
<evidence type="ECO:0000313" key="2">
    <source>
        <dbReference type="EMBL" id="TNN11681.1"/>
    </source>
</evidence>
<gene>
    <name evidence="2" type="ORF">EWB00_004435</name>
</gene>
<dbReference type="PANTHER" id="PTHR46788">
    <property type="entry name" value="EF-HAND CALCIUM-BINDING DOMAIN-CONTAINING PROTEIN 5"/>
    <property type="match status" value="1"/>
</dbReference>
<dbReference type="STRING" id="6182.A0A4Z2D5D1"/>
<feature type="region of interest" description="Disordered" evidence="1">
    <location>
        <begin position="346"/>
        <end position="381"/>
    </location>
</feature>
<accession>A0A4Z2D5D1</accession>
<dbReference type="CDD" id="cd22968">
    <property type="entry name" value="DD_EFCAB5"/>
    <property type="match status" value="1"/>
</dbReference>
<comment type="caution">
    <text evidence="2">The sequence shown here is derived from an EMBL/GenBank/DDBJ whole genome shotgun (WGS) entry which is preliminary data.</text>
</comment>
<dbReference type="Proteomes" id="UP000311919">
    <property type="component" value="Unassembled WGS sequence"/>
</dbReference>
<sequence>MKKLQNDEFLRSSFAVLFQSNVKTYENEKYKMLDVFRQTPLDLLSLEWFDSEHRTIEVKAYLVGDILPQVVLGLEFILKEATQRNLITQELLDETNYNAGLDRNYNPINRLAEYLMRNNHKHHHFNESSPYVRGLRKAQVKLQHEILIQSEDQLAKLKKNADTLRASEKQKKLLSRVEDDKRATVISDVYNSLMLSNKNSVNILMVKDMVFTFKEFTSNLPDEIKQCMEQINGTQITGNYKTHYDKEQFVQYLMIYAKSMSADVFEQFLEHLQLCAVEFHKAQKREKRRKLLKNYFLAHDLDQLNELSSAQVFQLCEDYYSTSQQEIKDMIQDPINWATREYHNIPESSSKVDGKKNKQCKQDSPLNNNRSKLDGNIVQQDDNTSQQLGTLQLDKLTTRPVQFNHKDQLMKINQPAGSDGITQSQFVSIMEFIIPETAPLKLLSHCLTYLRRYKESTEEHDERKIQHFQKNAKIRKNRLLDKIFFTIDQECSGMLNLTKIESYILDYEDGFYEGHLKRAKSDLASKILKRESKQSIRSSTRTGLLTSRSTFKSSITPSSSKEFSDRSYLQDSPNQLHNLYYYYPEKSGEISIMDFKILLDYIFWPKNDKYLIGHDEFDFTCLEKFLNYLNEKLVQTMPNKIKTQIRREWIQKVVTVSQNVFDNSMESIYKIAFKTLIKDTIKHGEQKQISISIALLCSTTSETTSLNTNTQSSIQYVAAIPESEAERLVGQCPQKDELDLVIKCLNTGSTIIHLEKSSLRFSHMKNESHNASLYTELNLEKSDRLSSFGLVIPIPNAKKYFIGVMKVHNLSNNNQLLKFKEDEIQFYRGVVHQVGFAFSLINSRYLFSSMLQCAFDWIYERISNISQIIFYHRYNDDDDYEAEDGEDDHSIKQESMGEEMCSISSREINCKLCKLVSKRGIHKTTVHTDLQVINKRENYLYHYLFDVLESGYSLTSRVLNRQHYTLPFIDSNNKVVGVIDVCCLKKLKKYQLDYLHQSLVLIQEGYAQIVNYTGVYTYGQHYNQDEHKTTTSEKECELKSQAVQSNSDWMGKTDNFIPKLIVKKLIKMEACLLTSKIDENLFNNIKEYEIQLCSSEIHLIWTVILLLNPLQEYDTLNEENIFKLPHSTLNDIHKSILNYDLFTGEQQITSLRKAQLNEIYEKISYEQLKHYSCASMRIIYEWLKLCIRVWKENFMHYE</sequence>
<protein>
    <submittedName>
        <fullName evidence="2">EF-hand calcium-binding domain-containing protein isoform 2</fullName>
    </submittedName>
</protein>
<dbReference type="OrthoDB" id="199400at2759"/>